<dbReference type="EMBL" id="JAWHQM010000012">
    <property type="protein sequence ID" value="KAK5629676.1"/>
    <property type="molecule type" value="Genomic_DNA"/>
</dbReference>
<dbReference type="Proteomes" id="UP001305414">
    <property type="component" value="Unassembled WGS sequence"/>
</dbReference>
<evidence type="ECO:0000256" key="1">
    <source>
        <dbReference type="SAM" id="MobiDB-lite"/>
    </source>
</evidence>
<evidence type="ECO:0000313" key="2">
    <source>
        <dbReference type="EMBL" id="KAK5629676.1"/>
    </source>
</evidence>
<feature type="region of interest" description="Disordered" evidence="1">
    <location>
        <begin position="35"/>
        <end position="55"/>
    </location>
</feature>
<dbReference type="AlphaFoldDB" id="A0AAN7Z985"/>
<protein>
    <submittedName>
        <fullName evidence="2">Uncharacterized protein</fullName>
    </submittedName>
</protein>
<gene>
    <name evidence="2" type="ORF">RRF57_005391</name>
</gene>
<keyword evidence="3" id="KW-1185">Reference proteome</keyword>
<sequence>MAEGEDDDWGTHKANCAEFQVMRFPSRLDVIRKGAGMGMGDGNDRVETRRGRQKRMAADKHNRLVGWLTGLTDGLVQDGWMDGWLVGSSTPVVGR</sequence>
<feature type="compositionally biased region" description="Basic and acidic residues" evidence="1">
    <location>
        <begin position="42"/>
        <end position="55"/>
    </location>
</feature>
<evidence type="ECO:0000313" key="3">
    <source>
        <dbReference type="Proteomes" id="UP001305414"/>
    </source>
</evidence>
<organism evidence="2 3">
    <name type="scientific">Xylaria bambusicola</name>
    <dbReference type="NCBI Taxonomy" id="326684"/>
    <lineage>
        <taxon>Eukaryota</taxon>
        <taxon>Fungi</taxon>
        <taxon>Dikarya</taxon>
        <taxon>Ascomycota</taxon>
        <taxon>Pezizomycotina</taxon>
        <taxon>Sordariomycetes</taxon>
        <taxon>Xylariomycetidae</taxon>
        <taxon>Xylariales</taxon>
        <taxon>Xylariaceae</taxon>
        <taxon>Xylaria</taxon>
    </lineage>
</organism>
<proteinExistence type="predicted"/>
<name>A0AAN7Z985_9PEZI</name>
<comment type="caution">
    <text evidence="2">The sequence shown here is derived from an EMBL/GenBank/DDBJ whole genome shotgun (WGS) entry which is preliminary data.</text>
</comment>
<accession>A0AAN7Z985</accession>
<reference evidence="2 3" key="1">
    <citation type="submission" date="2023-10" db="EMBL/GenBank/DDBJ databases">
        <title>Draft genome sequence of Xylaria bambusicola isolate GMP-LS, the root and basal stem rot pathogen of sugarcane in Indonesia.</title>
        <authorList>
            <person name="Selvaraj P."/>
            <person name="Muralishankar V."/>
            <person name="Muruganantham S."/>
            <person name="Sp S."/>
            <person name="Haryani S."/>
            <person name="Lau K.J.X."/>
            <person name="Naqvi N.I."/>
        </authorList>
    </citation>
    <scope>NUCLEOTIDE SEQUENCE [LARGE SCALE GENOMIC DNA]</scope>
    <source>
        <strain evidence="2">GMP-LS</strain>
    </source>
</reference>